<keyword evidence="3" id="KW-0732">Signal</keyword>
<feature type="region of interest" description="Disordered" evidence="1">
    <location>
        <begin position="102"/>
        <end position="200"/>
    </location>
</feature>
<protein>
    <submittedName>
        <fullName evidence="4">Uncharacterized protein</fullName>
    </submittedName>
</protein>
<dbReference type="CDD" id="cd12087">
    <property type="entry name" value="TM_EGFR-like"/>
    <property type="match status" value="1"/>
</dbReference>
<reference evidence="4 5" key="1">
    <citation type="journal article" date="2019" name="Nat. Ecol. Evol.">
        <title>Megaphylogeny resolves global patterns of mushroom evolution.</title>
        <authorList>
            <person name="Varga T."/>
            <person name="Krizsan K."/>
            <person name="Foldi C."/>
            <person name="Dima B."/>
            <person name="Sanchez-Garcia M."/>
            <person name="Sanchez-Ramirez S."/>
            <person name="Szollosi G.J."/>
            <person name="Szarkandi J.G."/>
            <person name="Papp V."/>
            <person name="Albert L."/>
            <person name="Andreopoulos W."/>
            <person name="Angelini C."/>
            <person name="Antonin V."/>
            <person name="Barry K.W."/>
            <person name="Bougher N.L."/>
            <person name="Buchanan P."/>
            <person name="Buyck B."/>
            <person name="Bense V."/>
            <person name="Catcheside P."/>
            <person name="Chovatia M."/>
            <person name="Cooper J."/>
            <person name="Damon W."/>
            <person name="Desjardin D."/>
            <person name="Finy P."/>
            <person name="Geml J."/>
            <person name="Haridas S."/>
            <person name="Hughes K."/>
            <person name="Justo A."/>
            <person name="Karasinski D."/>
            <person name="Kautmanova I."/>
            <person name="Kiss B."/>
            <person name="Kocsube S."/>
            <person name="Kotiranta H."/>
            <person name="LaButti K.M."/>
            <person name="Lechner B.E."/>
            <person name="Liimatainen K."/>
            <person name="Lipzen A."/>
            <person name="Lukacs Z."/>
            <person name="Mihaltcheva S."/>
            <person name="Morgado L.N."/>
            <person name="Niskanen T."/>
            <person name="Noordeloos M.E."/>
            <person name="Ohm R.A."/>
            <person name="Ortiz-Santana B."/>
            <person name="Ovrebo C."/>
            <person name="Racz N."/>
            <person name="Riley R."/>
            <person name="Savchenko A."/>
            <person name="Shiryaev A."/>
            <person name="Soop K."/>
            <person name="Spirin V."/>
            <person name="Szebenyi C."/>
            <person name="Tomsovsky M."/>
            <person name="Tulloss R.E."/>
            <person name="Uehling J."/>
            <person name="Grigoriev I.V."/>
            <person name="Vagvolgyi C."/>
            <person name="Papp T."/>
            <person name="Martin F.M."/>
            <person name="Miettinen O."/>
            <person name="Hibbett D.S."/>
            <person name="Nagy L.G."/>
        </authorList>
    </citation>
    <scope>NUCLEOTIDE SEQUENCE [LARGE SCALE GENOMIC DNA]</scope>
    <source>
        <strain evidence="4 5">CBS 962.96</strain>
    </source>
</reference>
<keyword evidence="2" id="KW-1133">Transmembrane helix</keyword>
<keyword evidence="2" id="KW-0812">Transmembrane</keyword>
<keyword evidence="5" id="KW-1185">Reference proteome</keyword>
<evidence type="ECO:0000313" key="5">
    <source>
        <dbReference type="Proteomes" id="UP000297245"/>
    </source>
</evidence>
<feature type="compositionally biased region" description="Basic and acidic residues" evidence="1">
    <location>
        <begin position="183"/>
        <end position="194"/>
    </location>
</feature>
<organism evidence="4 5">
    <name type="scientific">Dendrothele bispora (strain CBS 962.96)</name>
    <dbReference type="NCBI Taxonomy" id="1314807"/>
    <lineage>
        <taxon>Eukaryota</taxon>
        <taxon>Fungi</taxon>
        <taxon>Dikarya</taxon>
        <taxon>Basidiomycota</taxon>
        <taxon>Agaricomycotina</taxon>
        <taxon>Agaricomycetes</taxon>
        <taxon>Agaricomycetidae</taxon>
        <taxon>Agaricales</taxon>
        <taxon>Agaricales incertae sedis</taxon>
        <taxon>Dendrothele</taxon>
    </lineage>
</organism>
<feature type="signal peptide" evidence="3">
    <location>
        <begin position="1"/>
        <end position="17"/>
    </location>
</feature>
<gene>
    <name evidence="4" type="ORF">K435DRAFT_391954</name>
</gene>
<sequence>MALWYCTLAWGMDIAAPATVTTGQPATVSWTIEPQDQLGSYVGILIMHDGDNVDNVVAGLVSDKTWSQYLVDKNLPSGTLSLGVTQPGVFYFGGYTASGPFGLGGSNNSDHNDGNGKPRRKKARQLPSIQELGRSNSVTAVAPGSTAKSPDPSSPAQSTSIQTTLSPSDTSAPLGNSISSSSAREETTTIHSEENQLSPNTTIVTLQSGSRTLTLTSVLYSGTPILTASTVTSSKNGTTATETVSTTVSGSSAAPLGVILGSVFGALGFLVVLILILFWLLRRKRFQKAAIQNNWPFKNLQYRDSDPTLFIAAKRFSQQSASDWDGDGTSIAPSDSISRFHDRAPLQRKPVPPSTVPTALTEETENTLITDLRESKLNVKHTQIGPETEGYGFSSSKSDLEEDESDLDTVPPNENIPKLQPLRLLPP</sequence>
<feature type="transmembrane region" description="Helical" evidence="2">
    <location>
        <begin position="256"/>
        <end position="281"/>
    </location>
</feature>
<keyword evidence="2" id="KW-0472">Membrane</keyword>
<dbReference type="Proteomes" id="UP000297245">
    <property type="component" value="Unassembled WGS sequence"/>
</dbReference>
<name>A0A4S8L8Y4_DENBC</name>
<proteinExistence type="predicted"/>
<dbReference type="EMBL" id="ML179560">
    <property type="protein sequence ID" value="THU85202.1"/>
    <property type="molecule type" value="Genomic_DNA"/>
</dbReference>
<dbReference type="AlphaFoldDB" id="A0A4S8L8Y4"/>
<evidence type="ECO:0000256" key="1">
    <source>
        <dbReference type="SAM" id="MobiDB-lite"/>
    </source>
</evidence>
<evidence type="ECO:0000256" key="3">
    <source>
        <dbReference type="SAM" id="SignalP"/>
    </source>
</evidence>
<feature type="region of interest" description="Disordered" evidence="1">
    <location>
        <begin position="379"/>
        <end position="427"/>
    </location>
</feature>
<accession>A0A4S8L8Y4</accession>
<feature type="chain" id="PRO_5020924660" evidence="3">
    <location>
        <begin position="18"/>
        <end position="427"/>
    </location>
</feature>
<feature type="compositionally biased region" description="Polar residues" evidence="1">
    <location>
        <begin position="154"/>
        <end position="182"/>
    </location>
</feature>
<evidence type="ECO:0000256" key="2">
    <source>
        <dbReference type="SAM" id="Phobius"/>
    </source>
</evidence>
<evidence type="ECO:0000313" key="4">
    <source>
        <dbReference type="EMBL" id="THU85202.1"/>
    </source>
</evidence>